<dbReference type="EMBL" id="CAJJDO010000065">
    <property type="protein sequence ID" value="CAD8176706.1"/>
    <property type="molecule type" value="Genomic_DNA"/>
</dbReference>
<accession>A0A8S1VQ04</accession>
<comment type="caution">
    <text evidence="1">The sequence shown here is derived from an EMBL/GenBank/DDBJ whole genome shotgun (WGS) entry which is preliminary data.</text>
</comment>
<protein>
    <submittedName>
        <fullName evidence="1">Uncharacterized protein</fullName>
    </submittedName>
</protein>
<reference evidence="1" key="1">
    <citation type="submission" date="2021-01" db="EMBL/GenBank/DDBJ databases">
        <authorList>
            <consortium name="Genoscope - CEA"/>
            <person name="William W."/>
        </authorList>
    </citation>
    <scope>NUCLEOTIDE SEQUENCE</scope>
</reference>
<organism evidence="1 2">
    <name type="scientific">Paramecium pentaurelia</name>
    <dbReference type="NCBI Taxonomy" id="43138"/>
    <lineage>
        <taxon>Eukaryota</taxon>
        <taxon>Sar</taxon>
        <taxon>Alveolata</taxon>
        <taxon>Ciliophora</taxon>
        <taxon>Intramacronucleata</taxon>
        <taxon>Oligohymenophorea</taxon>
        <taxon>Peniculida</taxon>
        <taxon>Parameciidae</taxon>
        <taxon>Paramecium</taxon>
    </lineage>
</organism>
<dbReference type="Proteomes" id="UP000689195">
    <property type="component" value="Unassembled WGS sequence"/>
</dbReference>
<sequence length="151" mass="17626">MTEKQIQIQINSSFLQQFHLTQNHIQWLKQYIDYSNLTIFGILKSYFNFSHEYELGQDGVSLITFQKQKGFVTQLLGTQNQEVKAILPKIENLLVQFILNSYYHLLMQGISLDKTTFSQKTCHPKVGNSNQSIIIGPTYDRFNQQAIEFEK</sequence>
<name>A0A8S1VQ04_9CILI</name>
<evidence type="ECO:0000313" key="2">
    <source>
        <dbReference type="Proteomes" id="UP000689195"/>
    </source>
</evidence>
<dbReference type="AlphaFoldDB" id="A0A8S1VQ04"/>
<keyword evidence="2" id="KW-1185">Reference proteome</keyword>
<gene>
    <name evidence="1" type="ORF">PPENT_87.1.T0650217</name>
</gene>
<evidence type="ECO:0000313" key="1">
    <source>
        <dbReference type="EMBL" id="CAD8176706.1"/>
    </source>
</evidence>
<proteinExistence type="predicted"/>